<proteinExistence type="predicted"/>
<dbReference type="PROSITE" id="PS50048">
    <property type="entry name" value="ZN2_CY6_FUNGAL_2"/>
    <property type="match status" value="1"/>
</dbReference>
<feature type="compositionally biased region" description="Low complexity" evidence="1">
    <location>
        <begin position="105"/>
        <end position="118"/>
    </location>
</feature>
<dbReference type="SUPFAM" id="SSF57701">
    <property type="entry name" value="Zn2/Cys6 DNA-binding domain"/>
    <property type="match status" value="1"/>
</dbReference>
<evidence type="ECO:0000313" key="4">
    <source>
        <dbReference type="Proteomes" id="UP000789342"/>
    </source>
</evidence>
<protein>
    <submittedName>
        <fullName evidence="3">17304_t:CDS:1</fullName>
    </submittedName>
</protein>
<name>A0A9N9GH07_9GLOM</name>
<keyword evidence="4" id="KW-1185">Reference proteome</keyword>
<dbReference type="SMART" id="SM00066">
    <property type="entry name" value="GAL4"/>
    <property type="match status" value="1"/>
</dbReference>
<feature type="region of interest" description="Disordered" evidence="1">
    <location>
        <begin position="58"/>
        <end position="137"/>
    </location>
</feature>
<dbReference type="InterPro" id="IPR036864">
    <property type="entry name" value="Zn2-C6_fun-type_DNA-bd_sf"/>
</dbReference>
<evidence type="ECO:0000256" key="1">
    <source>
        <dbReference type="SAM" id="MobiDB-lite"/>
    </source>
</evidence>
<accession>A0A9N9GH07</accession>
<dbReference type="CDD" id="cd00067">
    <property type="entry name" value="GAL4"/>
    <property type="match status" value="1"/>
</dbReference>
<gene>
    <name evidence="3" type="ORF">AMORRO_LOCUS7976</name>
</gene>
<dbReference type="Gene3D" id="4.10.240.10">
    <property type="entry name" value="Zn(2)-C6 fungal-type DNA-binding domain"/>
    <property type="match status" value="1"/>
</dbReference>
<dbReference type="GO" id="GO:0000981">
    <property type="term" value="F:DNA-binding transcription factor activity, RNA polymerase II-specific"/>
    <property type="evidence" value="ECO:0007669"/>
    <property type="project" value="InterPro"/>
</dbReference>
<reference evidence="3" key="1">
    <citation type="submission" date="2021-06" db="EMBL/GenBank/DDBJ databases">
        <authorList>
            <person name="Kallberg Y."/>
            <person name="Tangrot J."/>
            <person name="Rosling A."/>
        </authorList>
    </citation>
    <scope>NUCLEOTIDE SEQUENCE</scope>
    <source>
        <strain evidence="3">CL551</strain>
    </source>
</reference>
<organism evidence="3 4">
    <name type="scientific">Acaulospora morrowiae</name>
    <dbReference type="NCBI Taxonomy" id="94023"/>
    <lineage>
        <taxon>Eukaryota</taxon>
        <taxon>Fungi</taxon>
        <taxon>Fungi incertae sedis</taxon>
        <taxon>Mucoromycota</taxon>
        <taxon>Glomeromycotina</taxon>
        <taxon>Glomeromycetes</taxon>
        <taxon>Diversisporales</taxon>
        <taxon>Acaulosporaceae</taxon>
        <taxon>Acaulospora</taxon>
    </lineage>
</organism>
<comment type="caution">
    <text evidence="3">The sequence shown here is derived from an EMBL/GenBank/DDBJ whole genome shotgun (WGS) entry which is preliminary data.</text>
</comment>
<dbReference type="GO" id="GO:0008270">
    <property type="term" value="F:zinc ion binding"/>
    <property type="evidence" value="ECO:0007669"/>
    <property type="project" value="InterPro"/>
</dbReference>
<feature type="domain" description="Zn(2)-C6 fungal-type" evidence="2">
    <location>
        <begin position="13"/>
        <end position="53"/>
    </location>
</feature>
<evidence type="ECO:0000313" key="3">
    <source>
        <dbReference type="EMBL" id="CAG8605531.1"/>
    </source>
</evidence>
<feature type="non-terminal residue" evidence="3">
    <location>
        <position position="182"/>
    </location>
</feature>
<dbReference type="AlphaFoldDB" id="A0A9N9GH07"/>
<evidence type="ECO:0000259" key="2">
    <source>
        <dbReference type="PROSITE" id="PS50048"/>
    </source>
</evidence>
<dbReference type="Pfam" id="PF00172">
    <property type="entry name" value="Zn_clus"/>
    <property type="match status" value="1"/>
</dbReference>
<dbReference type="Proteomes" id="UP000789342">
    <property type="component" value="Unassembled WGS sequence"/>
</dbReference>
<feature type="compositionally biased region" description="Polar residues" evidence="1">
    <location>
        <begin position="120"/>
        <end position="137"/>
    </location>
</feature>
<dbReference type="InterPro" id="IPR001138">
    <property type="entry name" value="Zn2Cys6_DnaBD"/>
</dbReference>
<sequence>MASLTRGNYCLNACERCHKKKLKCDKPTNTNTIITIEEAACSQCLKAEIECKVRIKKKPGPKTKNKNLDDNDFDNGCISPPNTDDLDEDDVAHDYSNAQVPHTLSPISPNYSSSPIDSLVHSQTSSPGSHTSVMGSSNFPFHPIEIIEKMSLEKVRQIEPKQIYEIFHYNSEGESDAGLGIT</sequence>
<dbReference type="EMBL" id="CAJVPV010006453">
    <property type="protein sequence ID" value="CAG8605531.1"/>
    <property type="molecule type" value="Genomic_DNA"/>
</dbReference>